<evidence type="ECO:0000313" key="4">
    <source>
        <dbReference type="Proteomes" id="UP000748531"/>
    </source>
</evidence>
<keyword evidence="4" id="KW-1185">Reference proteome</keyword>
<evidence type="ECO:0000256" key="1">
    <source>
        <dbReference type="SAM" id="MobiDB-lite"/>
    </source>
</evidence>
<feature type="region of interest" description="Disordered" evidence="1">
    <location>
        <begin position="63"/>
        <end position="95"/>
    </location>
</feature>
<dbReference type="SMART" id="SM00451">
    <property type="entry name" value="ZnF_U1"/>
    <property type="match status" value="2"/>
</dbReference>
<dbReference type="Proteomes" id="UP000748531">
    <property type="component" value="Unassembled WGS sequence"/>
</dbReference>
<evidence type="ECO:0000313" key="3">
    <source>
        <dbReference type="EMBL" id="KAF5394199.1"/>
    </source>
</evidence>
<feature type="compositionally biased region" description="Polar residues" evidence="1">
    <location>
        <begin position="13"/>
        <end position="33"/>
    </location>
</feature>
<dbReference type="Gene3D" id="3.30.160.60">
    <property type="entry name" value="Classic Zinc Finger"/>
    <property type="match status" value="1"/>
</dbReference>
<dbReference type="AlphaFoldDB" id="A0A8J4SZ71"/>
<feature type="region of interest" description="Disordered" evidence="1">
    <location>
        <begin position="169"/>
        <end position="192"/>
    </location>
</feature>
<dbReference type="OrthoDB" id="434647at2759"/>
<dbReference type="SUPFAM" id="SSF57667">
    <property type="entry name" value="beta-beta-alpha zinc fingers"/>
    <property type="match status" value="2"/>
</dbReference>
<feature type="domain" description="U1-type" evidence="2">
    <location>
        <begin position="132"/>
        <end position="166"/>
    </location>
</feature>
<feature type="compositionally biased region" description="Basic and acidic residues" evidence="1">
    <location>
        <begin position="1"/>
        <end position="10"/>
    </location>
</feature>
<dbReference type="Pfam" id="PF12874">
    <property type="entry name" value="zf-met"/>
    <property type="match status" value="2"/>
</dbReference>
<protein>
    <recommendedName>
        <fullName evidence="2">U1-type domain-containing protein</fullName>
    </recommendedName>
</protein>
<reference evidence="3" key="1">
    <citation type="submission" date="2019-05" db="EMBL/GenBank/DDBJ databases">
        <title>Annotation for the trematode Paragonimus heterotremus.</title>
        <authorList>
            <person name="Choi Y.-J."/>
        </authorList>
    </citation>
    <scope>NUCLEOTIDE SEQUENCE</scope>
    <source>
        <strain evidence="3">LC</strain>
    </source>
</reference>
<dbReference type="GO" id="GO:0008270">
    <property type="term" value="F:zinc ion binding"/>
    <property type="evidence" value="ECO:0007669"/>
    <property type="project" value="InterPro"/>
</dbReference>
<dbReference type="InterPro" id="IPR003604">
    <property type="entry name" value="Matrin/U1-like-C_Znf_C2H2"/>
</dbReference>
<feature type="region of interest" description="Disordered" evidence="1">
    <location>
        <begin position="1"/>
        <end position="34"/>
    </location>
</feature>
<name>A0A8J4SZ71_9TREM</name>
<sequence length="365" mass="40524">MSMDVDDHIPMDLSSQSFSISRTSAQNGQTSEKVSVERFADASLRNGITCKPCQMRMNSLTSLREHEAGKRHQQVIAGQRRPRAPPSDLATSSCSDENVSSTILSSIANKLTDVESIQDPKLQKRSFSVTPNAPFFCEACEVYHPHISALETHVTGKKHRAASSVYEHIPTVPPRTSSNEVTGVPKLGNVSSDKENYNPDLNRCSSAKSCDSEHPFSTQKHSWTVPHDRFCRSTDACSDYVSSHTTVNPLPHSHARPCMENNLSSLVARDLNTKTILKRVCLTQIITLLNYSNNLPCPTLPNESRTDNSDLLSLLDFICRQSFISSLSRRSVDTTTSSHADSPCEQLARNFLLLSWCQQLTMLEK</sequence>
<dbReference type="EMBL" id="LUCH01019886">
    <property type="protein sequence ID" value="KAF5394199.1"/>
    <property type="molecule type" value="Genomic_DNA"/>
</dbReference>
<evidence type="ECO:0000259" key="2">
    <source>
        <dbReference type="SMART" id="SM00451"/>
    </source>
</evidence>
<dbReference type="InterPro" id="IPR013087">
    <property type="entry name" value="Znf_C2H2_type"/>
</dbReference>
<proteinExistence type="predicted"/>
<gene>
    <name evidence="3" type="ORF">PHET_12063</name>
</gene>
<dbReference type="InterPro" id="IPR036236">
    <property type="entry name" value="Znf_C2H2_sf"/>
</dbReference>
<feature type="domain" description="U1-type" evidence="2">
    <location>
        <begin position="45"/>
        <end position="79"/>
    </location>
</feature>
<organism evidence="3 4">
    <name type="scientific">Paragonimus heterotremus</name>
    <dbReference type="NCBI Taxonomy" id="100268"/>
    <lineage>
        <taxon>Eukaryota</taxon>
        <taxon>Metazoa</taxon>
        <taxon>Spiralia</taxon>
        <taxon>Lophotrochozoa</taxon>
        <taxon>Platyhelminthes</taxon>
        <taxon>Trematoda</taxon>
        <taxon>Digenea</taxon>
        <taxon>Plagiorchiida</taxon>
        <taxon>Troglotremata</taxon>
        <taxon>Troglotrematidae</taxon>
        <taxon>Paragonimus</taxon>
    </lineage>
</organism>
<dbReference type="GO" id="GO:0003676">
    <property type="term" value="F:nucleic acid binding"/>
    <property type="evidence" value="ECO:0007669"/>
    <property type="project" value="InterPro"/>
</dbReference>
<accession>A0A8J4SZ71</accession>
<comment type="caution">
    <text evidence="3">The sequence shown here is derived from an EMBL/GenBank/DDBJ whole genome shotgun (WGS) entry which is preliminary data.</text>
</comment>